<gene>
    <name evidence="1" type="ORF">DIT97_10560</name>
</gene>
<keyword evidence="1" id="KW-0489">Methyltransferase</keyword>
<name>A0A3D3R627_9PLAN</name>
<accession>A0A3D3R627</accession>
<evidence type="ECO:0000313" key="2">
    <source>
        <dbReference type="Proteomes" id="UP000263642"/>
    </source>
</evidence>
<protein>
    <submittedName>
        <fullName evidence="1">Site-specific DNA-methyltransferase</fullName>
    </submittedName>
</protein>
<dbReference type="InterPro" id="IPR002052">
    <property type="entry name" value="DNA_methylase_N6_adenine_CS"/>
</dbReference>
<dbReference type="GO" id="GO:0032259">
    <property type="term" value="P:methylation"/>
    <property type="evidence" value="ECO:0007669"/>
    <property type="project" value="UniProtKB-KW"/>
</dbReference>
<dbReference type="GO" id="GO:0008168">
    <property type="term" value="F:methyltransferase activity"/>
    <property type="evidence" value="ECO:0007669"/>
    <property type="project" value="UniProtKB-KW"/>
</dbReference>
<proteinExistence type="predicted"/>
<comment type="caution">
    <text evidence="1">The sequence shown here is derived from an EMBL/GenBank/DDBJ whole genome shotgun (WGS) entry which is preliminary data.</text>
</comment>
<keyword evidence="1" id="KW-0808">Transferase</keyword>
<evidence type="ECO:0000313" key="1">
    <source>
        <dbReference type="EMBL" id="HCO23467.1"/>
    </source>
</evidence>
<dbReference type="SUPFAM" id="SSF53335">
    <property type="entry name" value="S-adenosyl-L-methionine-dependent methyltransferases"/>
    <property type="match status" value="2"/>
</dbReference>
<dbReference type="EMBL" id="DQAY01000059">
    <property type="protein sequence ID" value="HCO23467.1"/>
    <property type="molecule type" value="Genomic_DNA"/>
</dbReference>
<dbReference type="AlphaFoldDB" id="A0A3D3R627"/>
<dbReference type="InterPro" id="IPR029063">
    <property type="entry name" value="SAM-dependent_MTases_sf"/>
</dbReference>
<reference evidence="1 2" key="1">
    <citation type="journal article" date="2018" name="Nat. Biotechnol.">
        <title>A standardized bacterial taxonomy based on genome phylogeny substantially revises the tree of life.</title>
        <authorList>
            <person name="Parks D.H."/>
            <person name="Chuvochina M."/>
            <person name="Waite D.W."/>
            <person name="Rinke C."/>
            <person name="Skarshewski A."/>
            <person name="Chaumeil P.A."/>
            <person name="Hugenholtz P."/>
        </authorList>
    </citation>
    <scope>NUCLEOTIDE SEQUENCE [LARGE SCALE GENOMIC DNA]</scope>
    <source>
        <strain evidence="1">UBA9375</strain>
    </source>
</reference>
<dbReference type="PROSITE" id="PS00092">
    <property type="entry name" value="N6_MTASE"/>
    <property type="match status" value="1"/>
</dbReference>
<organism evidence="1 2">
    <name type="scientific">Gimesia maris</name>
    <dbReference type="NCBI Taxonomy" id="122"/>
    <lineage>
        <taxon>Bacteria</taxon>
        <taxon>Pseudomonadati</taxon>
        <taxon>Planctomycetota</taxon>
        <taxon>Planctomycetia</taxon>
        <taxon>Planctomycetales</taxon>
        <taxon>Planctomycetaceae</taxon>
        <taxon>Gimesia</taxon>
    </lineage>
</organism>
<dbReference type="Proteomes" id="UP000263642">
    <property type="component" value="Unassembled WGS sequence"/>
</dbReference>
<dbReference type="GO" id="GO:0003676">
    <property type="term" value="F:nucleic acid binding"/>
    <property type="evidence" value="ECO:0007669"/>
    <property type="project" value="InterPro"/>
</dbReference>
<sequence length="1089" mass="122442">MAKAKRKTKAEELAEAVAEAVGAGRELHLESVDFSDPNRPKTCLEVDFPILPINHVAAIEGNAGKPIYQMSKWWARRRSSVFRAMLIAAATKAPEDQGEAAKVVWDAYYGNHQKNEAFRKLKVADIFMGGGTTIVEGARLGMQMYGNDLNPVAWLVVKNELAQVDSSEVQALLDEIEAEVKPQIMPFYACDCPRGHKGKWTHKLSGNVMGDDFDPLSLKPEQRPEYEYEGPEVIYTFWAKHGPCQASECNHRTPIMSSPVVATKMLTVKAWTGKQCRSCNKKFDIEQKDARMAPAAMLVVAEGEIPYAVMKDDGHYSCPHCGHESHDPMAAGDGQSSSLGRAKNKKIELTLLIHPDWLKGSPGKDSDGNKFGGSVTDRADITAAWNKERSKSLKLIEVRGKLPDTIVCPDNGQEIRTDAKGGTVPRQAHFTCQQCGLDQKVMESVSLTHTHAPVTEYVLQGYCGQCDELGIPYGGRFFSSPDHTVYDSANALWEVAKDTKLSGCWATEKIPFGNRTHIKDPLHKHGYTHWWQMFNCRQLLVHSLLVKALKRHSSTYESACSFAIGAFQQYLRNQNMFCIWNLQRDTPEPFFSNNNFNPKNRVAENNVFSKLGRGNWQSCSASLFNVLDWRSNPWDILPLATLSQIAPELADKLTGKSTKVSPCDSPLAPASLTCESSTELSHIPDGSLDLVITDPPFGDLIQYAELSDFFYVWLRLLLREGSDTATLFSADHSPKALEAVTNETRHPEDADGFYKKVLAECWRNASRKLKPSGLLSFTFHHSEDEPWVAVLESLFESGFILEATFPIRSDETKGKGEFGSQKIEFDIVHVCRKRLEEPEPISWARLRRQIMKDVRQLQEIIEQHQKEGLGEADLQVIRRGKALEYFSRHYGKVYIEKGREDEFTVKDALVGINQLLDDESDTTSEAPPVLAEPYTRQFLRLFADQSSLERDQMQKYLRGTGVSPSEFLERGWCSETKRIFRITPPLEWAQQWKGKSRKGMSRDFDQTYFLIGACYEDSGIKLSDTLNSGSFVPHPAISDLLDWFGKHGSDSEMRNASRTAKKIYSSWLAKNTKQASIQRTLFDLADDES</sequence>
<dbReference type="Gene3D" id="3.40.50.150">
    <property type="entry name" value="Vaccinia Virus protein VP39"/>
    <property type="match status" value="2"/>
</dbReference>